<protein>
    <submittedName>
        <fullName evidence="7">Iron complex transport system substrate-binding protein</fullName>
    </submittedName>
</protein>
<proteinExistence type="inferred from homology"/>
<reference evidence="7 8" key="1">
    <citation type="submission" date="2020-08" db="EMBL/GenBank/DDBJ databases">
        <title>Genomic Encyclopedia of Type Strains, Phase IV (KMG-IV): sequencing the most valuable type-strain genomes for metagenomic binning, comparative biology and taxonomic classification.</title>
        <authorList>
            <person name="Goeker M."/>
        </authorList>
    </citation>
    <scope>NUCLEOTIDE SEQUENCE [LARGE SCALE GENOMIC DNA]</scope>
    <source>
        <strain evidence="7 8">DSM 25481</strain>
    </source>
</reference>
<dbReference type="PANTHER" id="PTHR30532">
    <property type="entry name" value="IRON III DICITRATE-BINDING PERIPLASMIC PROTEIN"/>
    <property type="match status" value="1"/>
</dbReference>
<keyword evidence="4" id="KW-0410">Iron transport</keyword>
<dbReference type="PROSITE" id="PS50983">
    <property type="entry name" value="FE_B12_PBP"/>
    <property type="match status" value="1"/>
</dbReference>
<gene>
    <name evidence="7" type="ORF">GGR24_002613</name>
</gene>
<evidence type="ECO:0000256" key="5">
    <source>
        <dbReference type="ARBA" id="ARBA00022729"/>
    </source>
</evidence>
<dbReference type="SUPFAM" id="SSF53807">
    <property type="entry name" value="Helical backbone' metal receptor"/>
    <property type="match status" value="1"/>
</dbReference>
<keyword evidence="3" id="KW-0813">Transport</keyword>
<dbReference type="InterPro" id="IPR051313">
    <property type="entry name" value="Bact_iron-sidero_bind"/>
</dbReference>
<evidence type="ECO:0000259" key="6">
    <source>
        <dbReference type="PROSITE" id="PS50983"/>
    </source>
</evidence>
<dbReference type="InterPro" id="IPR006311">
    <property type="entry name" value="TAT_signal"/>
</dbReference>
<keyword evidence="8" id="KW-1185">Reference proteome</keyword>
<dbReference type="Proteomes" id="UP000528964">
    <property type="component" value="Unassembled WGS sequence"/>
</dbReference>
<accession>A0A7W6GFI5</accession>
<dbReference type="Pfam" id="PF01497">
    <property type="entry name" value="Peripla_BP_2"/>
    <property type="match status" value="1"/>
</dbReference>
<organism evidence="7 8">
    <name type="scientific">Hansschlegelia beijingensis</name>
    <dbReference type="NCBI Taxonomy" id="1133344"/>
    <lineage>
        <taxon>Bacteria</taxon>
        <taxon>Pseudomonadati</taxon>
        <taxon>Pseudomonadota</taxon>
        <taxon>Alphaproteobacteria</taxon>
        <taxon>Hyphomicrobiales</taxon>
        <taxon>Methylopilaceae</taxon>
        <taxon>Hansschlegelia</taxon>
    </lineage>
</organism>
<dbReference type="GO" id="GO:1901678">
    <property type="term" value="P:iron coordination entity transport"/>
    <property type="evidence" value="ECO:0007669"/>
    <property type="project" value="UniProtKB-ARBA"/>
</dbReference>
<feature type="domain" description="Fe/B12 periplasmic-binding" evidence="6">
    <location>
        <begin position="38"/>
        <end position="300"/>
    </location>
</feature>
<evidence type="ECO:0000256" key="4">
    <source>
        <dbReference type="ARBA" id="ARBA00022496"/>
    </source>
</evidence>
<dbReference type="Gene3D" id="3.40.50.1980">
    <property type="entry name" value="Nitrogenase molybdenum iron protein domain"/>
    <property type="match status" value="2"/>
</dbReference>
<dbReference type="AlphaFoldDB" id="A0A7W6GFI5"/>
<dbReference type="PANTHER" id="PTHR30532:SF1">
    <property type="entry name" value="IRON(3+)-HYDROXAMATE-BINDING PROTEIN FHUD"/>
    <property type="match status" value="1"/>
</dbReference>
<name>A0A7W6GFI5_9HYPH</name>
<dbReference type="PROSITE" id="PS51318">
    <property type="entry name" value="TAT"/>
    <property type="match status" value="1"/>
</dbReference>
<dbReference type="EMBL" id="JACIDR010000004">
    <property type="protein sequence ID" value="MBB3973936.1"/>
    <property type="molecule type" value="Genomic_DNA"/>
</dbReference>
<evidence type="ECO:0000313" key="8">
    <source>
        <dbReference type="Proteomes" id="UP000528964"/>
    </source>
</evidence>
<evidence type="ECO:0000256" key="3">
    <source>
        <dbReference type="ARBA" id="ARBA00022448"/>
    </source>
</evidence>
<comment type="subcellular location">
    <subcellularLocation>
        <location evidence="1">Cell envelope</location>
    </subcellularLocation>
</comment>
<dbReference type="CDD" id="cd01146">
    <property type="entry name" value="FhuD"/>
    <property type="match status" value="1"/>
</dbReference>
<sequence length="300" mass="31848">MNDDRPVRRPGFLSRRGVLTGAAAFACLGAARADPAMRLAAIDWAMLETTLALGVAPVAAAELVLFRTAAVEPVVPRSTADLGLRGSISYEQLLDTRPDLILISPWYENRARLLSRIAPVANYSIYEPGRRPYEAAIAATRDLGRRIDRSAEAERAVAQADAELASARTRLARSAGRPVLIMNLADSRHFRVFGADSMFGDVAERLGLTIAWSAPTRFGAFPAVGVEALAAMTEAIVVNVGPSPPSALAAVRESPLWRAMPPVASGRFVGLPAVNPYGALPAAQRFARLLADGLEALAVG</sequence>
<keyword evidence="4" id="KW-0406">Ion transport</keyword>
<dbReference type="PROSITE" id="PS51257">
    <property type="entry name" value="PROKAR_LIPOPROTEIN"/>
    <property type="match status" value="1"/>
</dbReference>
<evidence type="ECO:0000256" key="1">
    <source>
        <dbReference type="ARBA" id="ARBA00004196"/>
    </source>
</evidence>
<keyword evidence="5" id="KW-0732">Signal</keyword>
<comment type="similarity">
    <text evidence="2">Belongs to the bacterial solute-binding protein 8 family.</text>
</comment>
<dbReference type="InterPro" id="IPR002491">
    <property type="entry name" value="ABC_transptr_periplasmic_BD"/>
</dbReference>
<evidence type="ECO:0000313" key="7">
    <source>
        <dbReference type="EMBL" id="MBB3973936.1"/>
    </source>
</evidence>
<comment type="caution">
    <text evidence="7">The sequence shown here is derived from an EMBL/GenBank/DDBJ whole genome shotgun (WGS) entry which is preliminary data.</text>
</comment>
<evidence type="ECO:0000256" key="2">
    <source>
        <dbReference type="ARBA" id="ARBA00008814"/>
    </source>
</evidence>
<keyword evidence="4" id="KW-0408">Iron</keyword>
<dbReference type="PRINTS" id="PR01715">
    <property type="entry name" value="FERRIBNDNGPP"/>
</dbReference>
<dbReference type="GO" id="GO:0030288">
    <property type="term" value="C:outer membrane-bounded periplasmic space"/>
    <property type="evidence" value="ECO:0007669"/>
    <property type="project" value="TreeGrafter"/>
</dbReference>